<feature type="transmembrane region" description="Helical" evidence="11">
    <location>
        <begin position="261"/>
        <end position="282"/>
    </location>
</feature>
<reference evidence="13 14" key="1">
    <citation type="journal article" date="2017" name="G3 (Bethesda)">
        <title>First Draft Genome Sequence of the Pathogenic Fungus Lomentospora prolificans (Formerly Scedosporium prolificans).</title>
        <authorList>
            <person name="Luo R."/>
            <person name="Zimin A."/>
            <person name="Workman R."/>
            <person name="Fan Y."/>
            <person name="Pertea G."/>
            <person name="Grossman N."/>
            <person name="Wear M.P."/>
            <person name="Jia B."/>
            <person name="Miller H."/>
            <person name="Casadevall A."/>
            <person name="Timp W."/>
            <person name="Zhang S.X."/>
            <person name="Salzberg S.L."/>
        </authorList>
    </citation>
    <scope>NUCLEOTIDE SEQUENCE [LARGE SCALE GENOMIC DNA]</scope>
    <source>
        <strain evidence="13 14">JHH-5317</strain>
    </source>
</reference>
<evidence type="ECO:0000256" key="3">
    <source>
        <dbReference type="ARBA" id="ARBA00008640"/>
    </source>
</evidence>
<keyword evidence="6 11" id="KW-0812">Transmembrane</keyword>
<comment type="subcellular location">
    <subcellularLocation>
        <location evidence="2">Golgi apparatus membrane</location>
        <topology evidence="2">Multi-pass membrane protein</topology>
    </subcellularLocation>
</comment>
<comment type="similarity">
    <text evidence="3">Belongs to the TVP38/TMEM64 family.</text>
</comment>
<keyword evidence="9 11" id="KW-0472">Membrane</keyword>
<evidence type="ECO:0000256" key="8">
    <source>
        <dbReference type="ARBA" id="ARBA00023034"/>
    </source>
</evidence>
<evidence type="ECO:0000313" key="14">
    <source>
        <dbReference type="Proteomes" id="UP000233524"/>
    </source>
</evidence>
<evidence type="ECO:0000256" key="2">
    <source>
        <dbReference type="ARBA" id="ARBA00004653"/>
    </source>
</evidence>
<dbReference type="PANTHER" id="PTHR47549:SF1">
    <property type="entry name" value="GOLGI APPARATUS MEMBRANE PROTEIN TVP38"/>
    <property type="match status" value="1"/>
</dbReference>
<evidence type="ECO:0000256" key="9">
    <source>
        <dbReference type="ARBA" id="ARBA00023136"/>
    </source>
</evidence>
<evidence type="ECO:0000313" key="13">
    <source>
        <dbReference type="EMBL" id="PKS12033.1"/>
    </source>
</evidence>
<sequence>MPADYITASPIALARPRLSLPRVPTVRRDLVPPPLRDAAAPSRRILDTLTQTGQTFLRAYLLLSPLYRILVLVGLFALTALTITFLVYSHDIFQSLGPVAEAWRQSRGGWLIIWLVVFASAFPPLIGYSTANTVAGFIFGFPLGWPIVASASTAGSLAAFLASRTILSSYVHRLVGRDHRFLALGQVLKREGIGMLTMIRFCPLPFSLSNGFLATIPSITPWSFTISTAFASPKLLVHVFIGSRIALLVEDGGKMSAGTKAVNYLSMILGGLIGLTVGWLIYRRTMARAAELALEAAEEEGLAGSPSSPRLGGHRADSGYADLGGEDDQDLSRARLLDPGDAAAILADDDDISLWDAADRGAGYVDDEDASDIGNIGKGKGRR</sequence>
<feature type="transmembrane region" description="Helical" evidence="11">
    <location>
        <begin position="143"/>
        <end position="163"/>
    </location>
</feature>
<evidence type="ECO:0000256" key="5">
    <source>
        <dbReference type="ARBA" id="ARBA00020673"/>
    </source>
</evidence>
<dbReference type="STRING" id="41688.A0A2N3NHX5"/>
<protein>
    <recommendedName>
        <fullName evidence="4">Golgi apparatus membrane protein TVP38</fullName>
    </recommendedName>
    <alternativeName>
        <fullName evidence="5">Golgi apparatus membrane protein tvp38</fullName>
    </alternativeName>
</protein>
<dbReference type="InParanoid" id="A0A2N3NHX5"/>
<dbReference type="EMBL" id="NLAX01000004">
    <property type="protein sequence ID" value="PKS12033.1"/>
    <property type="molecule type" value="Genomic_DNA"/>
</dbReference>
<comment type="function">
    <text evidence="1">Golgi membrane protein involved in vesicular trafficking and spindle migration.</text>
</comment>
<name>A0A2N3NHX5_9PEZI</name>
<dbReference type="Pfam" id="PF09335">
    <property type="entry name" value="VTT_dom"/>
    <property type="match status" value="1"/>
</dbReference>
<feature type="region of interest" description="Disordered" evidence="10">
    <location>
        <begin position="302"/>
        <end position="327"/>
    </location>
</feature>
<evidence type="ECO:0000256" key="7">
    <source>
        <dbReference type="ARBA" id="ARBA00022989"/>
    </source>
</evidence>
<dbReference type="GO" id="GO:0000022">
    <property type="term" value="P:mitotic spindle elongation"/>
    <property type="evidence" value="ECO:0007669"/>
    <property type="project" value="TreeGrafter"/>
</dbReference>
<feature type="transmembrane region" description="Helical" evidence="11">
    <location>
        <begin position="109"/>
        <end position="131"/>
    </location>
</feature>
<dbReference type="InterPro" id="IPR051076">
    <property type="entry name" value="Golgi_membrane_TVP38/TMEM64"/>
</dbReference>
<dbReference type="GO" id="GO:0016192">
    <property type="term" value="P:vesicle-mediated transport"/>
    <property type="evidence" value="ECO:0007669"/>
    <property type="project" value="TreeGrafter"/>
</dbReference>
<feature type="transmembrane region" description="Helical" evidence="11">
    <location>
        <begin position="66"/>
        <end position="88"/>
    </location>
</feature>
<dbReference type="PANTHER" id="PTHR47549">
    <property type="entry name" value="GOLGI APPARATUS MEMBRANE PROTEIN TVP38-RELATED"/>
    <property type="match status" value="1"/>
</dbReference>
<keyword evidence="7 11" id="KW-1133">Transmembrane helix</keyword>
<evidence type="ECO:0000256" key="4">
    <source>
        <dbReference type="ARBA" id="ARBA00013533"/>
    </source>
</evidence>
<dbReference type="OrthoDB" id="166803at2759"/>
<feature type="region of interest" description="Disordered" evidence="10">
    <location>
        <begin position="364"/>
        <end position="383"/>
    </location>
</feature>
<evidence type="ECO:0000256" key="1">
    <source>
        <dbReference type="ARBA" id="ARBA00002978"/>
    </source>
</evidence>
<keyword evidence="8" id="KW-0333">Golgi apparatus</keyword>
<evidence type="ECO:0000256" key="11">
    <source>
        <dbReference type="SAM" id="Phobius"/>
    </source>
</evidence>
<accession>A0A2N3NHX5</accession>
<dbReference type="Proteomes" id="UP000233524">
    <property type="component" value="Unassembled WGS sequence"/>
</dbReference>
<evidence type="ECO:0000256" key="6">
    <source>
        <dbReference type="ARBA" id="ARBA00022692"/>
    </source>
</evidence>
<proteinExistence type="inferred from homology"/>
<dbReference type="FunCoup" id="A0A2N3NHX5">
    <property type="interactions" value="121"/>
</dbReference>
<dbReference type="VEuPathDB" id="FungiDB:jhhlp_001329"/>
<feature type="domain" description="VTT" evidence="12">
    <location>
        <begin position="129"/>
        <end position="243"/>
    </location>
</feature>
<gene>
    <name evidence="13" type="ORF">jhhlp_001329</name>
</gene>
<comment type="caution">
    <text evidence="13">The sequence shown here is derived from an EMBL/GenBank/DDBJ whole genome shotgun (WGS) entry which is preliminary data.</text>
</comment>
<dbReference type="InterPro" id="IPR032816">
    <property type="entry name" value="VTT_dom"/>
</dbReference>
<organism evidence="13 14">
    <name type="scientific">Lomentospora prolificans</name>
    <dbReference type="NCBI Taxonomy" id="41688"/>
    <lineage>
        <taxon>Eukaryota</taxon>
        <taxon>Fungi</taxon>
        <taxon>Dikarya</taxon>
        <taxon>Ascomycota</taxon>
        <taxon>Pezizomycotina</taxon>
        <taxon>Sordariomycetes</taxon>
        <taxon>Hypocreomycetidae</taxon>
        <taxon>Microascales</taxon>
        <taxon>Microascaceae</taxon>
        <taxon>Lomentospora</taxon>
    </lineage>
</organism>
<dbReference type="GO" id="GO:0000139">
    <property type="term" value="C:Golgi membrane"/>
    <property type="evidence" value="ECO:0007669"/>
    <property type="project" value="UniProtKB-SubCell"/>
</dbReference>
<keyword evidence="14" id="KW-1185">Reference proteome</keyword>
<evidence type="ECO:0000256" key="10">
    <source>
        <dbReference type="SAM" id="MobiDB-lite"/>
    </source>
</evidence>
<dbReference type="AlphaFoldDB" id="A0A2N3NHX5"/>
<evidence type="ECO:0000259" key="12">
    <source>
        <dbReference type="Pfam" id="PF09335"/>
    </source>
</evidence>